<dbReference type="InParanoid" id="B4J9H9"/>
<keyword evidence="6 13" id="KW-1133">Transmembrane helix</keyword>
<evidence type="ECO:0000313" key="14">
    <source>
        <dbReference type="EMBL" id="EDW02486.1"/>
    </source>
</evidence>
<evidence type="ECO:0000256" key="6">
    <source>
        <dbReference type="ARBA" id="ARBA00022989"/>
    </source>
</evidence>
<evidence type="ECO:0000313" key="15">
    <source>
        <dbReference type="Proteomes" id="UP000001070"/>
    </source>
</evidence>
<dbReference type="PANTHER" id="PTHR11690">
    <property type="entry name" value="AMILORIDE-SENSITIVE SODIUM CHANNEL-RELATED"/>
    <property type="match status" value="1"/>
</dbReference>
<keyword evidence="3 12" id="KW-0813">Transport</keyword>
<dbReference type="Gene3D" id="1.10.287.820">
    <property type="entry name" value="Acid-sensing ion channel domain"/>
    <property type="match status" value="1"/>
</dbReference>
<dbReference type="HOGENOM" id="CLU_024950_2_0_1"/>
<gene>
    <name evidence="14" type="primary">Dgri\GH22016</name>
    <name evidence="14" type="ORF">Dgri_GH22016</name>
</gene>
<evidence type="ECO:0000256" key="12">
    <source>
        <dbReference type="RuleBase" id="RU000679"/>
    </source>
</evidence>
<evidence type="ECO:0000256" key="9">
    <source>
        <dbReference type="ARBA" id="ARBA00023136"/>
    </source>
</evidence>
<dbReference type="EMBL" id="CH916367">
    <property type="protein sequence ID" value="EDW02486.1"/>
    <property type="molecule type" value="Genomic_DNA"/>
</dbReference>
<keyword evidence="5 12" id="KW-0812">Transmembrane</keyword>
<keyword evidence="8 12" id="KW-0406">Ion transport</keyword>
<evidence type="ECO:0000256" key="3">
    <source>
        <dbReference type="ARBA" id="ARBA00022448"/>
    </source>
</evidence>
<organism evidence="15">
    <name type="scientific">Drosophila grimshawi</name>
    <name type="common">Hawaiian fruit fly</name>
    <name type="synonym">Idiomyia grimshawi</name>
    <dbReference type="NCBI Taxonomy" id="7222"/>
    <lineage>
        <taxon>Eukaryota</taxon>
        <taxon>Metazoa</taxon>
        <taxon>Ecdysozoa</taxon>
        <taxon>Arthropoda</taxon>
        <taxon>Hexapoda</taxon>
        <taxon>Insecta</taxon>
        <taxon>Pterygota</taxon>
        <taxon>Neoptera</taxon>
        <taxon>Endopterygota</taxon>
        <taxon>Diptera</taxon>
        <taxon>Brachycera</taxon>
        <taxon>Muscomorpha</taxon>
        <taxon>Ephydroidea</taxon>
        <taxon>Drosophilidae</taxon>
        <taxon>Drosophila</taxon>
        <taxon>Hawaiian Drosophila</taxon>
    </lineage>
</organism>
<accession>B4J9H9</accession>
<keyword evidence="15" id="KW-1185">Reference proteome</keyword>
<evidence type="ECO:0000256" key="11">
    <source>
        <dbReference type="ARBA" id="ARBA00023303"/>
    </source>
</evidence>
<dbReference type="PANTHER" id="PTHR11690:SF240">
    <property type="entry name" value="PICKPOCKET 25-RELATED"/>
    <property type="match status" value="1"/>
</dbReference>
<protein>
    <submittedName>
        <fullName evidence="14">GH22016</fullName>
    </submittedName>
</protein>
<evidence type="ECO:0000256" key="4">
    <source>
        <dbReference type="ARBA" id="ARBA00022461"/>
    </source>
</evidence>
<evidence type="ECO:0000256" key="8">
    <source>
        <dbReference type="ARBA" id="ARBA00023065"/>
    </source>
</evidence>
<dbReference type="AlphaFoldDB" id="B4J9H9"/>
<name>B4J9H9_DROGR</name>
<comment type="similarity">
    <text evidence="2 12">Belongs to the amiloride-sensitive sodium channel (TC 1.A.6) family.</text>
</comment>
<evidence type="ECO:0000256" key="2">
    <source>
        <dbReference type="ARBA" id="ARBA00007193"/>
    </source>
</evidence>
<dbReference type="eggNOG" id="KOG4294">
    <property type="taxonomic scope" value="Eukaryota"/>
</dbReference>
<dbReference type="OrthoDB" id="5874059at2759"/>
<proteinExistence type="inferred from homology"/>
<dbReference type="PhylomeDB" id="B4J9H9"/>
<dbReference type="GO" id="GO:0015280">
    <property type="term" value="F:ligand-gated sodium channel activity"/>
    <property type="evidence" value="ECO:0007669"/>
    <property type="project" value="TreeGrafter"/>
</dbReference>
<feature type="transmembrane region" description="Helical" evidence="13">
    <location>
        <begin position="424"/>
        <end position="455"/>
    </location>
</feature>
<dbReference type="GO" id="GO:0005886">
    <property type="term" value="C:plasma membrane"/>
    <property type="evidence" value="ECO:0007669"/>
    <property type="project" value="TreeGrafter"/>
</dbReference>
<dbReference type="Proteomes" id="UP000001070">
    <property type="component" value="Unassembled WGS sequence"/>
</dbReference>
<dbReference type="Gene3D" id="1.10.287.770">
    <property type="entry name" value="YojJ-like"/>
    <property type="match status" value="1"/>
</dbReference>
<evidence type="ECO:0000256" key="13">
    <source>
        <dbReference type="SAM" id="Phobius"/>
    </source>
</evidence>
<evidence type="ECO:0000256" key="7">
    <source>
        <dbReference type="ARBA" id="ARBA00023053"/>
    </source>
</evidence>
<comment type="subcellular location">
    <subcellularLocation>
        <location evidence="1">Membrane</location>
        <topology evidence="1">Multi-pass membrane protein</topology>
    </subcellularLocation>
</comment>
<dbReference type="Pfam" id="PF00858">
    <property type="entry name" value="ASC"/>
    <property type="match status" value="1"/>
</dbReference>
<dbReference type="OMA" id="YVGEQFE"/>
<keyword evidence="9 13" id="KW-0472">Membrane</keyword>
<evidence type="ECO:0000256" key="1">
    <source>
        <dbReference type="ARBA" id="ARBA00004141"/>
    </source>
</evidence>
<evidence type="ECO:0000256" key="5">
    <source>
        <dbReference type="ARBA" id="ARBA00022692"/>
    </source>
</evidence>
<keyword evidence="11 12" id="KW-0407">Ion channel</keyword>
<evidence type="ECO:0000256" key="10">
    <source>
        <dbReference type="ARBA" id="ARBA00023201"/>
    </source>
</evidence>
<dbReference type="InterPro" id="IPR001873">
    <property type="entry name" value="ENaC"/>
</dbReference>
<keyword evidence="10 12" id="KW-0739">Sodium transport</keyword>
<feature type="transmembrane region" description="Helical" evidence="13">
    <location>
        <begin position="56"/>
        <end position="77"/>
    </location>
</feature>
<keyword evidence="4 12" id="KW-0894">Sodium channel</keyword>
<sequence>MVSQCMERHKASWRLQVEDVEKRSEDLNWLEEVCKESSVHGMPYVARRDLHGLERIFWLAMVIGAAYYAGSTCYSQWERYRNHPIVYVYEYLFALRSFSLVGVTVCTRFIQLNKTDKLINDIWGVDAAVDIKKAEYYHSFLNVLNHLDYRNLDTLMPYVNDTSLKHINFVDILLSLQEDIMPNPNDQPVDYVPTLTEMGLCQTTTQLSHLGNPYGESKELTGPKVRICDSFANCQITFKPPIDETLVFLYLHDIYEVMLPHDRRTVVFHMGTEYSYVLKVLLNPISAEEDVRQVPIAYRKCRYKDENYLKYFSDYSPSLCRLECRIKVALKLCNCKPFFYAVPINERTCNIEDMICLTQHKWLDKPCDCQPLCRENTYIITEKQGQSGNGEQYAGANFERTIIIQLDLPKMGMKRRVVFSTDQLLMSLGGAIGLFLGASFMTVFGLIQLVLYYLVVKCKCQRPKKQPIKSV</sequence>
<reference evidence="14 15" key="1">
    <citation type="journal article" date="2007" name="Nature">
        <title>Evolution of genes and genomes on the Drosophila phylogeny.</title>
        <authorList>
            <consortium name="Drosophila 12 Genomes Consortium"/>
            <person name="Clark A.G."/>
            <person name="Eisen M.B."/>
            <person name="Smith D.R."/>
            <person name="Bergman C.M."/>
            <person name="Oliver B."/>
            <person name="Markow T.A."/>
            <person name="Kaufman T.C."/>
            <person name="Kellis M."/>
            <person name="Gelbart W."/>
            <person name="Iyer V.N."/>
            <person name="Pollard D.A."/>
            <person name="Sackton T.B."/>
            <person name="Larracuente A.M."/>
            <person name="Singh N.D."/>
            <person name="Abad J.P."/>
            <person name="Abt D.N."/>
            <person name="Adryan B."/>
            <person name="Aguade M."/>
            <person name="Akashi H."/>
            <person name="Anderson W.W."/>
            <person name="Aquadro C.F."/>
            <person name="Ardell D.H."/>
            <person name="Arguello R."/>
            <person name="Artieri C.G."/>
            <person name="Barbash D.A."/>
            <person name="Barker D."/>
            <person name="Barsanti P."/>
            <person name="Batterham P."/>
            <person name="Batzoglou S."/>
            <person name="Begun D."/>
            <person name="Bhutkar A."/>
            <person name="Blanco E."/>
            <person name="Bosak S.A."/>
            <person name="Bradley R.K."/>
            <person name="Brand A.D."/>
            <person name="Brent M.R."/>
            <person name="Brooks A.N."/>
            <person name="Brown R.H."/>
            <person name="Butlin R.K."/>
            <person name="Caggese C."/>
            <person name="Calvi B.R."/>
            <person name="Bernardo de Carvalho A."/>
            <person name="Caspi A."/>
            <person name="Castrezana S."/>
            <person name="Celniker S.E."/>
            <person name="Chang J.L."/>
            <person name="Chapple C."/>
            <person name="Chatterji S."/>
            <person name="Chinwalla A."/>
            <person name="Civetta A."/>
            <person name="Clifton S.W."/>
            <person name="Comeron J.M."/>
            <person name="Costello J.C."/>
            <person name="Coyne J.A."/>
            <person name="Daub J."/>
            <person name="David R.G."/>
            <person name="Delcher A.L."/>
            <person name="Delehaunty K."/>
            <person name="Do C.B."/>
            <person name="Ebling H."/>
            <person name="Edwards K."/>
            <person name="Eickbush T."/>
            <person name="Evans J.D."/>
            <person name="Filipski A."/>
            <person name="Findeiss S."/>
            <person name="Freyhult E."/>
            <person name="Fulton L."/>
            <person name="Fulton R."/>
            <person name="Garcia A.C."/>
            <person name="Gardiner A."/>
            <person name="Garfield D.A."/>
            <person name="Garvin B.E."/>
            <person name="Gibson G."/>
            <person name="Gilbert D."/>
            <person name="Gnerre S."/>
            <person name="Godfrey J."/>
            <person name="Good R."/>
            <person name="Gotea V."/>
            <person name="Gravely B."/>
            <person name="Greenberg A.J."/>
            <person name="Griffiths-Jones S."/>
            <person name="Gross S."/>
            <person name="Guigo R."/>
            <person name="Gustafson E.A."/>
            <person name="Haerty W."/>
            <person name="Hahn M.W."/>
            <person name="Halligan D.L."/>
            <person name="Halpern A.L."/>
            <person name="Halter G.M."/>
            <person name="Han M.V."/>
            <person name="Heger A."/>
            <person name="Hillier L."/>
            <person name="Hinrichs A.S."/>
            <person name="Holmes I."/>
            <person name="Hoskins R.A."/>
            <person name="Hubisz M.J."/>
            <person name="Hultmark D."/>
            <person name="Huntley M.A."/>
            <person name="Jaffe D.B."/>
            <person name="Jagadeeshan S."/>
            <person name="Jeck W.R."/>
            <person name="Johnson J."/>
            <person name="Jones C.D."/>
            <person name="Jordan W.C."/>
            <person name="Karpen G.H."/>
            <person name="Kataoka E."/>
            <person name="Keightley P.D."/>
            <person name="Kheradpour P."/>
            <person name="Kirkness E.F."/>
            <person name="Koerich L.B."/>
            <person name="Kristiansen K."/>
            <person name="Kudrna D."/>
            <person name="Kulathinal R.J."/>
            <person name="Kumar S."/>
            <person name="Kwok R."/>
            <person name="Lander E."/>
            <person name="Langley C.H."/>
            <person name="Lapoint R."/>
            <person name="Lazzaro B.P."/>
            <person name="Lee S.J."/>
            <person name="Levesque L."/>
            <person name="Li R."/>
            <person name="Lin C.F."/>
            <person name="Lin M.F."/>
            <person name="Lindblad-Toh K."/>
            <person name="Llopart A."/>
            <person name="Long M."/>
            <person name="Low L."/>
            <person name="Lozovsky E."/>
            <person name="Lu J."/>
            <person name="Luo M."/>
            <person name="Machado C.A."/>
            <person name="Makalowski W."/>
            <person name="Marzo M."/>
            <person name="Matsuda M."/>
            <person name="Matzkin L."/>
            <person name="McAllister B."/>
            <person name="McBride C.S."/>
            <person name="McKernan B."/>
            <person name="McKernan K."/>
            <person name="Mendez-Lago M."/>
            <person name="Minx P."/>
            <person name="Mollenhauer M.U."/>
            <person name="Montooth K."/>
            <person name="Mount S.M."/>
            <person name="Mu X."/>
            <person name="Myers E."/>
            <person name="Negre B."/>
            <person name="Newfeld S."/>
            <person name="Nielsen R."/>
            <person name="Noor M.A."/>
            <person name="O'Grady P."/>
            <person name="Pachter L."/>
            <person name="Papaceit M."/>
            <person name="Parisi M.J."/>
            <person name="Parisi M."/>
            <person name="Parts L."/>
            <person name="Pedersen J.S."/>
            <person name="Pesole G."/>
            <person name="Phillippy A.M."/>
            <person name="Ponting C.P."/>
            <person name="Pop M."/>
            <person name="Porcelli D."/>
            <person name="Powell J.R."/>
            <person name="Prohaska S."/>
            <person name="Pruitt K."/>
            <person name="Puig M."/>
            <person name="Quesneville H."/>
            <person name="Ram K.R."/>
            <person name="Rand D."/>
            <person name="Rasmussen M.D."/>
            <person name="Reed L.K."/>
            <person name="Reenan R."/>
            <person name="Reily A."/>
            <person name="Remington K.A."/>
            <person name="Rieger T.T."/>
            <person name="Ritchie M.G."/>
            <person name="Robin C."/>
            <person name="Rogers Y.H."/>
            <person name="Rohde C."/>
            <person name="Rozas J."/>
            <person name="Rubenfield M.J."/>
            <person name="Ruiz A."/>
            <person name="Russo S."/>
            <person name="Salzberg S.L."/>
            <person name="Sanchez-Gracia A."/>
            <person name="Saranga D.J."/>
            <person name="Sato H."/>
            <person name="Schaeffer S.W."/>
            <person name="Schatz M.C."/>
            <person name="Schlenke T."/>
            <person name="Schwartz R."/>
            <person name="Segarra C."/>
            <person name="Singh R.S."/>
            <person name="Sirot L."/>
            <person name="Sirota M."/>
            <person name="Sisneros N.B."/>
            <person name="Smith C.D."/>
            <person name="Smith T.F."/>
            <person name="Spieth J."/>
            <person name="Stage D.E."/>
            <person name="Stark A."/>
            <person name="Stephan W."/>
            <person name="Strausberg R.L."/>
            <person name="Strempel S."/>
            <person name="Sturgill D."/>
            <person name="Sutton G."/>
            <person name="Sutton G.G."/>
            <person name="Tao W."/>
            <person name="Teichmann S."/>
            <person name="Tobari Y.N."/>
            <person name="Tomimura Y."/>
            <person name="Tsolas J.M."/>
            <person name="Valente V.L."/>
            <person name="Venter E."/>
            <person name="Venter J.C."/>
            <person name="Vicario S."/>
            <person name="Vieira F.G."/>
            <person name="Vilella A.J."/>
            <person name="Villasante A."/>
            <person name="Walenz B."/>
            <person name="Wang J."/>
            <person name="Wasserman M."/>
            <person name="Watts T."/>
            <person name="Wilson D."/>
            <person name="Wilson R.K."/>
            <person name="Wing R.A."/>
            <person name="Wolfner M.F."/>
            <person name="Wong A."/>
            <person name="Wong G.K."/>
            <person name="Wu C.I."/>
            <person name="Wu G."/>
            <person name="Yamamoto D."/>
            <person name="Yang H.P."/>
            <person name="Yang S.P."/>
            <person name="Yorke J.A."/>
            <person name="Yoshida K."/>
            <person name="Zdobnov E."/>
            <person name="Zhang P."/>
            <person name="Zhang Y."/>
            <person name="Zimin A.V."/>
            <person name="Baldwin J."/>
            <person name="Abdouelleil A."/>
            <person name="Abdulkadir J."/>
            <person name="Abebe A."/>
            <person name="Abera B."/>
            <person name="Abreu J."/>
            <person name="Acer S.C."/>
            <person name="Aftuck L."/>
            <person name="Alexander A."/>
            <person name="An P."/>
            <person name="Anderson E."/>
            <person name="Anderson S."/>
            <person name="Arachi H."/>
            <person name="Azer M."/>
            <person name="Bachantsang P."/>
            <person name="Barry A."/>
            <person name="Bayul T."/>
            <person name="Berlin A."/>
            <person name="Bessette D."/>
            <person name="Bloom T."/>
            <person name="Blye J."/>
            <person name="Boguslavskiy L."/>
            <person name="Bonnet C."/>
            <person name="Boukhgalter B."/>
            <person name="Bourzgui I."/>
            <person name="Brown A."/>
            <person name="Cahill P."/>
            <person name="Channer S."/>
            <person name="Cheshatsang Y."/>
            <person name="Chuda L."/>
            <person name="Citroen M."/>
            <person name="Collymore A."/>
            <person name="Cooke P."/>
            <person name="Costello M."/>
            <person name="D'Aco K."/>
            <person name="Daza R."/>
            <person name="De Haan G."/>
            <person name="DeGray S."/>
            <person name="DeMaso C."/>
            <person name="Dhargay N."/>
            <person name="Dooley K."/>
            <person name="Dooley E."/>
            <person name="Doricent M."/>
            <person name="Dorje P."/>
            <person name="Dorjee K."/>
            <person name="Dupes A."/>
            <person name="Elong R."/>
            <person name="Falk J."/>
            <person name="Farina A."/>
            <person name="Faro S."/>
            <person name="Ferguson D."/>
            <person name="Fisher S."/>
            <person name="Foley C.D."/>
            <person name="Franke A."/>
            <person name="Friedrich D."/>
            <person name="Gadbois L."/>
            <person name="Gearin G."/>
            <person name="Gearin C.R."/>
            <person name="Giannoukos G."/>
            <person name="Goode T."/>
            <person name="Graham J."/>
            <person name="Grandbois E."/>
            <person name="Grewal S."/>
            <person name="Gyaltsen K."/>
            <person name="Hafez N."/>
            <person name="Hagos B."/>
            <person name="Hall J."/>
            <person name="Henson C."/>
            <person name="Hollinger A."/>
            <person name="Honan T."/>
            <person name="Huard M.D."/>
            <person name="Hughes L."/>
            <person name="Hurhula B."/>
            <person name="Husby M.E."/>
            <person name="Kamat A."/>
            <person name="Kanga B."/>
            <person name="Kashin S."/>
            <person name="Khazanovich D."/>
            <person name="Kisner P."/>
            <person name="Lance K."/>
            <person name="Lara M."/>
            <person name="Lee W."/>
            <person name="Lennon N."/>
            <person name="Letendre F."/>
            <person name="LeVine R."/>
            <person name="Lipovsky A."/>
            <person name="Liu X."/>
            <person name="Liu J."/>
            <person name="Liu S."/>
            <person name="Lokyitsang T."/>
            <person name="Lokyitsang Y."/>
            <person name="Lubonja R."/>
            <person name="Lui A."/>
            <person name="MacDonald P."/>
            <person name="Magnisalis V."/>
            <person name="Maru K."/>
            <person name="Matthews C."/>
            <person name="McCusker W."/>
            <person name="McDonough S."/>
            <person name="Mehta T."/>
            <person name="Meldrim J."/>
            <person name="Meneus L."/>
            <person name="Mihai O."/>
            <person name="Mihalev A."/>
            <person name="Mihova T."/>
            <person name="Mittelman R."/>
            <person name="Mlenga V."/>
            <person name="Montmayeur A."/>
            <person name="Mulrain L."/>
            <person name="Navidi A."/>
            <person name="Naylor J."/>
            <person name="Negash T."/>
            <person name="Nguyen T."/>
            <person name="Nguyen N."/>
            <person name="Nicol R."/>
            <person name="Norbu C."/>
            <person name="Norbu N."/>
            <person name="Novod N."/>
            <person name="O'Neill B."/>
            <person name="Osman S."/>
            <person name="Markiewicz E."/>
            <person name="Oyono O.L."/>
            <person name="Patti C."/>
            <person name="Phunkhang P."/>
            <person name="Pierre F."/>
            <person name="Priest M."/>
            <person name="Raghuraman S."/>
            <person name="Rege F."/>
            <person name="Reyes R."/>
            <person name="Rise C."/>
            <person name="Rogov P."/>
            <person name="Ross K."/>
            <person name="Ryan E."/>
            <person name="Settipalli S."/>
            <person name="Shea T."/>
            <person name="Sherpa N."/>
            <person name="Shi L."/>
            <person name="Shih D."/>
            <person name="Sparrow T."/>
            <person name="Spaulding J."/>
            <person name="Stalker J."/>
            <person name="Stange-Thomann N."/>
            <person name="Stavropoulos S."/>
            <person name="Stone C."/>
            <person name="Strader C."/>
            <person name="Tesfaye S."/>
            <person name="Thomson T."/>
            <person name="Thoulutsang Y."/>
            <person name="Thoulutsang D."/>
            <person name="Topham K."/>
            <person name="Topping I."/>
            <person name="Tsamla T."/>
            <person name="Vassiliev H."/>
            <person name="Vo A."/>
            <person name="Wangchuk T."/>
            <person name="Wangdi T."/>
            <person name="Weiand M."/>
            <person name="Wilkinson J."/>
            <person name="Wilson A."/>
            <person name="Yadav S."/>
            <person name="Young G."/>
            <person name="Yu Q."/>
            <person name="Zembek L."/>
            <person name="Zhong D."/>
            <person name="Zimmer A."/>
            <person name="Zwirko Z."/>
            <person name="Jaffe D.B."/>
            <person name="Alvarez P."/>
            <person name="Brockman W."/>
            <person name="Butler J."/>
            <person name="Chin C."/>
            <person name="Gnerre S."/>
            <person name="Grabherr M."/>
            <person name="Kleber M."/>
            <person name="Mauceli E."/>
            <person name="MacCallum I."/>
        </authorList>
    </citation>
    <scope>NUCLEOTIDE SEQUENCE [LARGE SCALE GENOMIC DNA]</scope>
    <source>
        <strain evidence="15">Tucson 15287-2541.00</strain>
    </source>
</reference>
<keyword evidence="7" id="KW-0915">Sodium</keyword>